<keyword evidence="2" id="KW-1185">Reference proteome</keyword>
<dbReference type="Pfam" id="PF02599">
    <property type="entry name" value="CsrA"/>
    <property type="match status" value="1"/>
</dbReference>
<dbReference type="GO" id="GO:0003723">
    <property type="term" value="F:RNA binding"/>
    <property type="evidence" value="ECO:0007669"/>
    <property type="project" value="InterPro"/>
</dbReference>
<evidence type="ECO:0000313" key="2">
    <source>
        <dbReference type="Proteomes" id="UP000320421"/>
    </source>
</evidence>
<gene>
    <name evidence="1" type="ORF">HG66A1_48390</name>
</gene>
<dbReference type="RefSeq" id="WP_145189820.1">
    <property type="nucleotide sequence ID" value="NZ_CP036266.1"/>
</dbReference>
<dbReference type="OrthoDB" id="289556at2"/>
<reference evidence="1 2" key="1">
    <citation type="submission" date="2019-02" db="EMBL/GenBank/DDBJ databases">
        <title>Deep-cultivation of Planctomycetes and their phenomic and genomic characterization uncovers novel biology.</title>
        <authorList>
            <person name="Wiegand S."/>
            <person name="Jogler M."/>
            <person name="Boedeker C."/>
            <person name="Pinto D."/>
            <person name="Vollmers J."/>
            <person name="Rivas-Marin E."/>
            <person name="Kohn T."/>
            <person name="Peeters S.H."/>
            <person name="Heuer A."/>
            <person name="Rast P."/>
            <person name="Oberbeckmann S."/>
            <person name="Bunk B."/>
            <person name="Jeske O."/>
            <person name="Meyerdierks A."/>
            <person name="Storesund J.E."/>
            <person name="Kallscheuer N."/>
            <person name="Luecker S."/>
            <person name="Lage O.M."/>
            <person name="Pohl T."/>
            <person name="Merkel B.J."/>
            <person name="Hornburger P."/>
            <person name="Mueller R.-W."/>
            <person name="Bruemmer F."/>
            <person name="Labrenz M."/>
            <person name="Spormann A.M."/>
            <person name="Op den Camp H."/>
            <person name="Overmann J."/>
            <person name="Amann R."/>
            <person name="Jetten M.S.M."/>
            <person name="Mascher T."/>
            <person name="Medema M.H."/>
            <person name="Devos D.P."/>
            <person name="Kaster A.-K."/>
            <person name="Ovreas L."/>
            <person name="Rohde M."/>
            <person name="Galperin M.Y."/>
            <person name="Jogler C."/>
        </authorList>
    </citation>
    <scope>NUCLEOTIDE SEQUENCE [LARGE SCALE GENOMIC DNA]</scope>
    <source>
        <strain evidence="1 2">HG66A1</strain>
    </source>
</reference>
<evidence type="ECO:0000313" key="1">
    <source>
        <dbReference type="EMBL" id="QDT23026.1"/>
    </source>
</evidence>
<dbReference type="AlphaFoldDB" id="A0A517PUH1"/>
<dbReference type="InterPro" id="IPR003751">
    <property type="entry name" value="CsrA"/>
</dbReference>
<protein>
    <submittedName>
        <fullName evidence="1">Carbon storage regulator</fullName>
    </submittedName>
</protein>
<dbReference type="GO" id="GO:0006402">
    <property type="term" value="P:mRNA catabolic process"/>
    <property type="evidence" value="ECO:0007669"/>
    <property type="project" value="InterPro"/>
</dbReference>
<name>A0A517PUH1_9PLAN</name>
<dbReference type="EMBL" id="CP036266">
    <property type="protein sequence ID" value="QDT23026.1"/>
    <property type="molecule type" value="Genomic_DNA"/>
</dbReference>
<accession>A0A517PUH1</accession>
<proteinExistence type="predicted"/>
<dbReference type="Gene3D" id="2.60.40.4380">
    <property type="entry name" value="Translational regulator CsrA"/>
    <property type="match status" value="1"/>
</dbReference>
<dbReference type="GO" id="GO:0006109">
    <property type="term" value="P:regulation of carbohydrate metabolic process"/>
    <property type="evidence" value="ECO:0007669"/>
    <property type="project" value="InterPro"/>
</dbReference>
<dbReference type="Proteomes" id="UP000320421">
    <property type="component" value="Chromosome"/>
</dbReference>
<dbReference type="InterPro" id="IPR036107">
    <property type="entry name" value="CsrA_sf"/>
</dbReference>
<dbReference type="SUPFAM" id="SSF117130">
    <property type="entry name" value="CsrA-like"/>
    <property type="match status" value="1"/>
</dbReference>
<sequence length="66" mass="7391">MHIISREANESILIGEHTVVKVLEVLEDRVKLSIESPGAEPAYWEETVYLDPVLEAEELESVQISG</sequence>
<organism evidence="1 2">
    <name type="scientific">Gimesia chilikensis</name>
    <dbReference type="NCBI Taxonomy" id="2605989"/>
    <lineage>
        <taxon>Bacteria</taxon>
        <taxon>Pseudomonadati</taxon>
        <taxon>Planctomycetota</taxon>
        <taxon>Planctomycetia</taxon>
        <taxon>Planctomycetales</taxon>
        <taxon>Planctomycetaceae</taxon>
        <taxon>Gimesia</taxon>
    </lineage>
</organism>